<protein>
    <submittedName>
        <fullName evidence="1">Uncharacterized protein</fullName>
    </submittedName>
</protein>
<dbReference type="Proteomes" id="UP000011014">
    <property type="component" value="Unassembled WGS sequence"/>
</dbReference>
<sequence length="451" mass="52448">MNETKTINVGKIHRESGKTSFMKFMKAPDFKTKVEFLNSAITHYSNAYKTVEFLRTRPGIIEKISISKALSNCFNRLGELYHNLAKEENLPCDAAHDVEGMFTKLKLEKGAISSFERAMTNLVECVRYGAISCEHSDSIETELKKENDKKIAVCINALELIKDICSAEEDFSFKETCLQFLSAGLLLLPNHLQIKAVSLMEVSEKLNYEGLKYKDYLREIRATPYEEIENVRSWFIQKTRMEMLFLKEIEVLLSQINKEVISEEKKYELDEMLLELDDNLSRTEGLQCLYQARELMSRAVKNKRKQAGVIDALDLLKRGYDKTIDIDQKARCVIAAEMGYIYVEFDDRPHAKIKAKEYYRECMRLALENGYTKEFYWLKRAREYLAKVAAEMTHFGVTFKPTKNGQEIIKKFREQDFNNKPPEKFLKYLAKNHPPKRGSVSQNTKRNCMYS</sequence>
<dbReference type="AlphaFoldDB" id="E4YCR1"/>
<accession>E4YCR1</accession>
<name>E4YCR1_OIKDI</name>
<proteinExistence type="predicted"/>
<reference evidence="1" key="1">
    <citation type="journal article" date="2010" name="Science">
        <title>Plasticity of animal genome architecture unmasked by rapid evolution of a pelagic tunicate.</title>
        <authorList>
            <person name="Denoeud F."/>
            <person name="Henriet S."/>
            <person name="Mungpakdee S."/>
            <person name="Aury J.M."/>
            <person name="Da Silva C."/>
            <person name="Brinkmann H."/>
            <person name="Mikhaleva J."/>
            <person name="Olsen L.C."/>
            <person name="Jubin C."/>
            <person name="Canestro C."/>
            <person name="Bouquet J.M."/>
            <person name="Danks G."/>
            <person name="Poulain J."/>
            <person name="Campsteijn C."/>
            <person name="Adamski M."/>
            <person name="Cross I."/>
            <person name="Yadetie F."/>
            <person name="Muffato M."/>
            <person name="Louis A."/>
            <person name="Butcher S."/>
            <person name="Tsagkogeorga G."/>
            <person name="Konrad A."/>
            <person name="Singh S."/>
            <person name="Jensen M.F."/>
            <person name="Cong E.H."/>
            <person name="Eikeseth-Otteraa H."/>
            <person name="Noel B."/>
            <person name="Anthouard V."/>
            <person name="Porcel B.M."/>
            <person name="Kachouri-Lafond R."/>
            <person name="Nishino A."/>
            <person name="Ugolini M."/>
            <person name="Chourrout P."/>
            <person name="Nishida H."/>
            <person name="Aasland R."/>
            <person name="Huzurbazar S."/>
            <person name="Westhof E."/>
            <person name="Delsuc F."/>
            <person name="Lehrach H."/>
            <person name="Reinhardt R."/>
            <person name="Weissenbach J."/>
            <person name="Roy S.W."/>
            <person name="Artiguenave F."/>
            <person name="Postlethwait J.H."/>
            <person name="Manak J.R."/>
            <person name="Thompson E.M."/>
            <person name="Jaillon O."/>
            <person name="Du Pasquier L."/>
            <person name="Boudinot P."/>
            <person name="Liberles D.A."/>
            <person name="Volff J.N."/>
            <person name="Philippe H."/>
            <person name="Lenhard B."/>
            <person name="Roest Crollius H."/>
            <person name="Wincker P."/>
            <person name="Chourrout D."/>
        </authorList>
    </citation>
    <scope>NUCLEOTIDE SEQUENCE [LARGE SCALE GENOMIC DNA]</scope>
</reference>
<dbReference type="EMBL" id="FN654409">
    <property type="protein sequence ID" value="CBY33328.1"/>
    <property type="molecule type" value="Genomic_DNA"/>
</dbReference>
<organism evidence="1">
    <name type="scientific">Oikopleura dioica</name>
    <name type="common">Tunicate</name>
    <dbReference type="NCBI Taxonomy" id="34765"/>
    <lineage>
        <taxon>Eukaryota</taxon>
        <taxon>Metazoa</taxon>
        <taxon>Chordata</taxon>
        <taxon>Tunicata</taxon>
        <taxon>Appendicularia</taxon>
        <taxon>Copelata</taxon>
        <taxon>Oikopleuridae</taxon>
        <taxon>Oikopleura</taxon>
    </lineage>
</organism>
<gene>
    <name evidence="1" type="ORF">GSOID_T00021232001</name>
</gene>
<evidence type="ECO:0000313" key="1">
    <source>
        <dbReference type="EMBL" id="CBY33328.1"/>
    </source>
</evidence>